<gene>
    <name evidence="3" type="ORF">EHS25_008603</name>
</gene>
<feature type="coiled-coil region" evidence="1">
    <location>
        <begin position="253"/>
        <end position="280"/>
    </location>
</feature>
<evidence type="ECO:0000313" key="4">
    <source>
        <dbReference type="Proteomes" id="UP000279259"/>
    </source>
</evidence>
<proteinExistence type="predicted"/>
<reference evidence="3 4" key="1">
    <citation type="submission" date="2018-11" db="EMBL/GenBank/DDBJ databases">
        <title>Genome sequence of Saitozyma podzolica DSM 27192.</title>
        <authorList>
            <person name="Aliyu H."/>
            <person name="Gorte O."/>
            <person name="Ochsenreither K."/>
        </authorList>
    </citation>
    <scope>NUCLEOTIDE SEQUENCE [LARGE SCALE GENOMIC DNA]</scope>
    <source>
        <strain evidence="3 4">DSM 27192</strain>
    </source>
</reference>
<feature type="compositionally biased region" description="Basic and acidic residues" evidence="2">
    <location>
        <begin position="98"/>
        <end position="122"/>
    </location>
</feature>
<feature type="compositionally biased region" description="Polar residues" evidence="2">
    <location>
        <begin position="58"/>
        <end position="67"/>
    </location>
</feature>
<dbReference type="AlphaFoldDB" id="A0A427YM36"/>
<sequence>MLATPAPMLRRGSSPLNPYSDRSSSPLTSPTPHHGHAGPSTLSLHQLAAPVGRPTFHHASSSTSLTPTRYRRPQSAKRHSLPGGDLFAEGTTPMEGAMWRERLSRRMEERERRRRAREEDLGRRRRSAGSSEGDEASMDEEEADRRAQEDDEEIFRRLVVLQRRRAEHAALVSHEDETGGSDPLLPDFWEDELAALDAEERAIASFFHEVPARSHEPHIPSQSITPSAQLSHPSHPFMTPVARRRQAAIPRLLEDEEDQWAREAAEAEQAERDVEEAEMARRVEEEWAGRGHGGMDMGMDMDVDGHVDVDVDWEAFDAMDVE</sequence>
<keyword evidence="1" id="KW-0175">Coiled coil</keyword>
<dbReference type="OrthoDB" id="2596783at2759"/>
<comment type="caution">
    <text evidence="3">The sequence shown here is derived from an EMBL/GenBank/DDBJ whole genome shotgun (WGS) entry which is preliminary data.</text>
</comment>
<evidence type="ECO:0000313" key="3">
    <source>
        <dbReference type="EMBL" id="RSH92188.1"/>
    </source>
</evidence>
<feature type="compositionally biased region" description="Low complexity" evidence="2">
    <location>
        <begin position="18"/>
        <end position="32"/>
    </location>
</feature>
<dbReference type="Proteomes" id="UP000279259">
    <property type="component" value="Unassembled WGS sequence"/>
</dbReference>
<feature type="compositionally biased region" description="Acidic residues" evidence="2">
    <location>
        <begin position="132"/>
        <end position="142"/>
    </location>
</feature>
<dbReference type="EMBL" id="RSCD01000006">
    <property type="protein sequence ID" value="RSH92188.1"/>
    <property type="molecule type" value="Genomic_DNA"/>
</dbReference>
<protein>
    <submittedName>
        <fullName evidence="3">Uncharacterized protein</fullName>
    </submittedName>
</protein>
<name>A0A427YM36_9TREE</name>
<evidence type="ECO:0000256" key="2">
    <source>
        <dbReference type="SAM" id="MobiDB-lite"/>
    </source>
</evidence>
<accession>A0A427YM36</accession>
<feature type="compositionally biased region" description="Basic residues" evidence="2">
    <location>
        <begin position="69"/>
        <end position="80"/>
    </location>
</feature>
<feature type="region of interest" description="Disordered" evidence="2">
    <location>
        <begin position="1"/>
        <end position="150"/>
    </location>
</feature>
<evidence type="ECO:0000256" key="1">
    <source>
        <dbReference type="SAM" id="Coils"/>
    </source>
</evidence>
<keyword evidence="4" id="KW-1185">Reference proteome</keyword>
<organism evidence="3 4">
    <name type="scientific">Saitozyma podzolica</name>
    <dbReference type="NCBI Taxonomy" id="1890683"/>
    <lineage>
        <taxon>Eukaryota</taxon>
        <taxon>Fungi</taxon>
        <taxon>Dikarya</taxon>
        <taxon>Basidiomycota</taxon>
        <taxon>Agaricomycotina</taxon>
        <taxon>Tremellomycetes</taxon>
        <taxon>Tremellales</taxon>
        <taxon>Trimorphomycetaceae</taxon>
        <taxon>Saitozyma</taxon>
    </lineage>
</organism>